<reference evidence="2" key="1">
    <citation type="journal article" date="2009" name="PLoS Pathog.">
        <title>Genomic analyses of the microsporidian Nosema ceranae, an emergent pathogen of honey bees.</title>
        <authorList>
            <person name="Cornman R.S."/>
            <person name="Chen Y.P."/>
            <person name="Schatz M.C."/>
            <person name="Street C."/>
            <person name="Zhao Y."/>
            <person name="Desany B."/>
            <person name="Egholm M."/>
            <person name="Hutchison S."/>
            <person name="Pettis J.S."/>
            <person name="Lipkin W.I."/>
            <person name="Evans J.D."/>
        </authorList>
    </citation>
    <scope>NUCLEOTIDE SEQUENCE [LARGE SCALE GENOMIC DNA]</scope>
    <source>
        <strain evidence="2">BRL01</strain>
    </source>
</reference>
<dbReference type="EMBL" id="ACOL01000067">
    <property type="protein sequence ID" value="EEQ82367.1"/>
    <property type="molecule type" value="Genomic_DNA"/>
</dbReference>
<dbReference type="KEGG" id="nce:NCER_100935"/>
<evidence type="ECO:0000313" key="1">
    <source>
        <dbReference type="EMBL" id="EEQ82367.1"/>
    </source>
</evidence>
<proteinExistence type="predicted"/>
<organism evidence="2">
    <name type="scientific">Vairimorpha ceranae (strain BRL01)</name>
    <name type="common">Microsporidian parasite</name>
    <name type="synonym">Nosema ceranae</name>
    <dbReference type="NCBI Taxonomy" id="578460"/>
    <lineage>
        <taxon>Eukaryota</taxon>
        <taxon>Fungi</taxon>
        <taxon>Fungi incertae sedis</taxon>
        <taxon>Microsporidia</taxon>
        <taxon>Nosematidae</taxon>
        <taxon>Vairimorpha</taxon>
    </lineage>
</organism>
<dbReference type="HOGENOM" id="CLU_1661294_0_0_1"/>
<name>C4V8U0_VAIC1</name>
<sequence length="159" mass="19168">MHKYMKKNVLHKNALYDSEDDSQLIFKNYTKEQYLNSHTKEQHFIKYTQNLQKINSNNIQKNKSFYTNLSCPVLTQQEINLLEREFILRRLKFNKSNVRKLAKDLGLPHKKSINYFMSKVRNAGEELNSEKYIRDIKNIMNSINKSWNKFVDGCYRYNM</sequence>
<evidence type="ECO:0000313" key="2">
    <source>
        <dbReference type="Proteomes" id="UP000009082"/>
    </source>
</evidence>
<accession>C4V8U0</accession>
<dbReference type="VEuPathDB" id="MicrosporidiaDB:NCER_100935"/>
<dbReference type="OrthoDB" id="2200103at2759"/>
<gene>
    <name evidence="1" type="ORF">NCER_100935</name>
</gene>
<dbReference type="Proteomes" id="UP000009082">
    <property type="component" value="Unassembled WGS sequence"/>
</dbReference>
<dbReference type="InParanoid" id="C4V8U0"/>
<dbReference type="AlphaFoldDB" id="C4V8U0"/>
<protein>
    <submittedName>
        <fullName evidence="1">Uncharacterized protein</fullName>
    </submittedName>
</protein>